<feature type="compositionally biased region" description="Low complexity" evidence="1">
    <location>
        <begin position="100"/>
        <end position="110"/>
    </location>
</feature>
<name>A0A8I3AK62_VERLO</name>
<dbReference type="Proteomes" id="UP000689129">
    <property type="component" value="Unassembled WGS sequence"/>
</dbReference>
<reference evidence="2" key="1">
    <citation type="journal article" date="2021" name="Mol. Plant Pathol.">
        <title>A 20-kb lineage-specific genomic region tames virulence in pathogenic amphidiploid Verticillium longisporum.</title>
        <authorList>
            <person name="Harting R."/>
            <person name="Starke J."/>
            <person name="Kusch H."/>
            <person name="Poggeler S."/>
            <person name="Maurus I."/>
            <person name="Schluter R."/>
            <person name="Landesfeind M."/>
            <person name="Bulla I."/>
            <person name="Nowrousian M."/>
            <person name="de Jonge R."/>
            <person name="Stahlhut G."/>
            <person name="Hoff K.J."/>
            <person name="Asshauer K.P."/>
            <person name="Thurmer A."/>
            <person name="Stanke M."/>
            <person name="Daniel R."/>
            <person name="Morgenstern B."/>
            <person name="Thomma B.P.H.J."/>
            <person name="Kronstad J.W."/>
            <person name="Braus-Stromeyer S.A."/>
            <person name="Braus G.H."/>
        </authorList>
    </citation>
    <scope>NUCLEOTIDE SEQUENCE</scope>
    <source>
        <strain evidence="2">Vl32</strain>
    </source>
</reference>
<dbReference type="EMBL" id="JAEMWZ010000291">
    <property type="protein sequence ID" value="KAG7127492.1"/>
    <property type="molecule type" value="Genomic_DNA"/>
</dbReference>
<protein>
    <submittedName>
        <fullName evidence="2">Uncharacterized protein</fullName>
    </submittedName>
</protein>
<evidence type="ECO:0000313" key="2">
    <source>
        <dbReference type="EMBL" id="KAG7127492.1"/>
    </source>
</evidence>
<feature type="region of interest" description="Disordered" evidence="1">
    <location>
        <begin position="79"/>
        <end position="110"/>
    </location>
</feature>
<accession>A0A8I3AK62</accession>
<feature type="compositionally biased region" description="Basic and acidic residues" evidence="1">
    <location>
        <begin position="87"/>
        <end position="96"/>
    </location>
</feature>
<comment type="caution">
    <text evidence="2">The sequence shown here is derived from an EMBL/GenBank/DDBJ whole genome shotgun (WGS) entry which is preliminary data.</text>
</comment>
<sequence>MQDSEHPAHAAAPVVARGVLILTRIAAAAAAVVLVELVEEEVHLPLHAEDLARLGLADLLVADAPPAVWRLALPVRPRRRRHGHGRRAVDGRRCAGDGDGPATAAAAAVA</sequence>
<organism evidence="2 3">
    <name type="scientific">Verticillium longisporum</name>
    <name type="common">Verticillium dahliae var. longisporum</name>
    <dbReference type="NCBI Taxonomy" id="100787"/>
    <lineage>
        <taxon>Eukaryota</taxon>
        <taxon>Fungi</taxon>
        <taxon>Dikarya</taxon>
        <taxon>Ascomycota</taxon>
        <taxon>Pezizomycotina</taxon>
        <taxon>Sordariomycetes</taxon>
        <taxon>Hypocreomycetidae</taxon>
        <taxon>Glomerellales</taxon>
        <taxon>Plectosphaerellaceae</taxon>
        <taxon>Verticillium</taxon>
    </lineage>
</organism>
<proteinExistence type="predicted"/>
<gene>
    <name evidence="2" type="ORF">HYQ45_018972</name>
</gene>
<dbReference type="AlphaFoldDB" id="A0A8I3AK62"/>
<evidence type="ECO:0000256" key="1">
    <source>
        <dbReference type="SAM" id="MobiDB-lite"/>
    </source>
</evidence>
<evidence type="ECO:0000313" key="3">
    <source>
        <dbReference type="Proteomes" id="UP000689129"/>
    </source>
</evidence>